<proteinExistence type="predicted"/>
<dbReference type="EMBL" id="UZAK01010402">
    <property type="protein sequence ID" value="VDO98391.1"/>
    <property type="molecule type" value="Genomic_DNA"/>
</dbReference>
<dbReference type="Proteomes" id="UP000279833">
    <property type="component" value="Unassembled WGS sequence"/>
</dbReference>
<keyword evidence="2" id="KW-1185">Reference proteome</keyword>
<organism evidence="3">
    <name type="scientific">Schistosoma curassoni</name>
    <dbReference type="NCBI Taxonomy" id="6186"/>
    <lineage>
        <taxon>Eukaryota</taxon>
        <taxon>Metazoa</taxon>
        <taxon>Spiralia</taxon>
        <taxon>Lophotrochozoa</taxon>
        <taxon>Platyhelminthes</taxon>
        <taxon>Trematoda</taxon>
        <taxon>Digenea</taxon>
        <taxon>Strigeidida</taxon>
        <taxon>Schistosomatoidea</taxon>
        <taxon>Schistosomatidae</taxon>
        <taxon>Schistosoma</taxon>
    </lineage>
</organism>
<evidence type="ECO:0000313" key="1">
    <source>
        <dbReference type="EMBL" id="VDO98391.1"/>
    </source>
</evidence>
<dbReference type="WBParaSite" id="SCUD_0000579601-mRNA-1">
    <property type="protein sequence ID" value="SCUD_0000579601-mRNA-1"/>
    <property type="gene ID" value="SCUD_0000579601"/>
</dbReference>
<evidence type="ECO:0000313" key="3">
    <source>
        <dbReference type="WBParaSite" id="SCUD_0000579601-mRNA-1"/>
    </source>
</evidence>
<dbReference type="AlphaFoldDB" id="A0A183JSV6"/>
<dbReference type="STRING" id="6186.A0A183JSV6"/>
<protein>
    <submittedName>
        <fullName evidence="3">Pepsin-I3 domain-containing protein</fullName>
    </submittedName>
</protein>
<gene>
    <name evidence="1" type="ORF">SCUD_LOCUS5796</name>
</gene>
<accession>A0A183JSV6</accession>
<sequence length="59" mass="6887">MQCITNENKFNIEEIPEIYRRGSEASQMSAWEQRLRQYNDLYDPGAHAQVTSSFHQAVP</sequence>
<reference evidence="3" key="1">
    <citation type="submission" date="2016-06" db="UniProtKB">
        <authorList>
            <consortium name="WormBaseParasite"/>
        </authorList>
    </citation>
    <scope>IDENTIFICATION</scope>
</reference>
<evidence type="ECO:0000313" key="2">
    <source>
        <dbReference type="Proteomes" id="UP000279833"/>
    </source>
</evidence>
<name>A0A183JSV6_9TREM</name>
<reference evidence="1 2" key="2">
    <citation type="submission" date="2018-11" db="EMBL/GenBank/DDBJ databases">
        <authorList>
            <consortium name="Pathogen Informatics"/>
        </authorList>
    </citation>
    <scope>NUCLEOTIDE SEQUENCE [LARGE SCALE GENOMIC DNA]</scope>
    <source>
        <strain evidence="1">Dakar</strain>
        <strain evidence="2">Dakar, Senegal</strain>
    </source>
</reference>